<dbReference type="InterPro" id="IPR001431">
    <property type="entry name" value="Pept_M16_Zn_BS"/>
</dbReference>
<organism evidence="4">
    <name type="scientific">hydrothermal vent metagenome</name>
    <dbReference type="NCBI Taxonomy" id="652676"/>
    <lineage>
        <taxon>unclassified sequences</taxon>
        <taxon>metagenomes</taxon>
        <taxon>ecological metagenomes</taxon>
    </lineage>
</organism>
<dbReference type="InterPro" id="IPR011249">
    <property type="entry name" value="Metalloenz_LuxS/M16"/>
</dbReference>
<dbReference type="Gene3D" id="3.30.830.10">
    <property type="entry name" value="Metalloenzyme, LuxS/M16 peptidase-like"/>
    <property type="match status" value="2"/>
</dbReference>
<reference evidence="4" key="1">
    <citation type="submission" date="2015-10" db="EMBL/GenBank/DDBJ databases">
        <authorList>
            <person name="Gilbert D.G."/>
        </authorList>
    </citation>
    <scope>NUCLEOTIDE SEQUENCE</scope>
</reference>
<dbReference type="PROSITE" id="PS00143">
    <property type="entry name" value="INSULINASE"/>
    <property type="match status" value="1"/>
</dbReference>
<dbReference type="GO" id="GO:0046872">
    <property type="term" value="F:metal ion binding"/>
    <property type="evidence" value="ECO:0007669"/>
    <property type="project" value="InterPro"/>
</dbReference>
<accession>A0A160VBS9</accession>
<evidence type="ECO:0000256" key="1">
    <source>
        <dbReference type="ARBA" id="ARBA00007261"/>
    </source>
</evidence>
<dbReference type="SUPFAM" id="SSF63411">
    <property type="entry name" value="LuxS/MPP-like metallohydrolase"/>
    <property type="match status" value="2"/>
</dbReference>
<dbReference type="EMBL" id="FAXA01000430">
    <property type="protein sequence ID" value="CUV03498.1"/>
    <property type="molecule type" value="Genomic_DNA"/>
</dbReference>
<dbReference type="GO" id="GO:0004222">
    <property type="term" value="F:metalloendopeptidase activity"/>
    <property type="evidence" value="ECO:0007669"/>
    <property type="project" value="InterPro"/>
</dbReference>
<dbReference type="Pfam" id="PF05193">
    <property type="entry name" value="Peptidase_M16_C"/>
    <property type="match status" value="1"/>
</dbReference>
<dbReference type="GO" id="GO:0006508">
    <property type="term" value="P:proteolysis"/>
    <property type="evidence" value="ECO:0007669"/>
    <property type="project" value="InterPro"/>
</dbReference>
<gene>
    <name evidence="4" type="ORF">MGWOODY_Clf1670</name>
</gene>
<evidence type="ECO:0000313" key="4">
    <source>
        <dbReference type="EMBL" id="CUV03498.1"/>
    </source>
</evidence>
<dbReference type="AlphaFoldDB" id="A0A160VBS9"/>
<dbReference type="InterPro" id="IPR011765">
    <property type="entry name" value="Pept_M16_N"/>
</dbReference>
<sequence length="420" mass="46918">MYQRSALDNKLRVLTSTMDHTQSVSIVICVGAGSRYESGKLAGVSHFIEHLPFKGTESWPTARAVSEAIEGVGGVMNASTDREMTVFWIKVARLHYKTAFAVLMDMVLKSRLDPEEVEKEREVIQEELRMTYDQPSYRVDLLIDEAMWPDQAMGRDVGGTLETVADIQQKDIREYMHQQYNPANTVVAVAGNITHEEVVDMLVETTRDWKPLESLEWEPATDTVEGPLVKVERRRSDQTHLCLGVPGLSLTHPDRYVFGLMNTILGDGMSSRLFLNLREEQGLAYDVQSSTSNFRDTGSLVVYCGVEPQKTNDAVKTIVQEFQGMHEAPSEQELNKAREYTKGRLLLRMEDTRAVASWLGAQELLQGSVSTPDKVVGYLDAVEPADIARVAKSFLSDESIRLAVVGPRGGEKTLAGMLRF</sequence>
<dbReference type="InterPro" id="IPR050361">
    <property type="entry name" value="MPP/UQCRC_Complex"/>
</dbReference>
<dbReference type="Pfam" id="PF00675">
    <property type="entry name" value="Peptidase_M16"/>
    <property type="match status" value="1"/>
</dbReference>
<protein>
    <submittedName>
        <fullName evidence="4">FIG007959: peptidase, M16 family</fullName>
    </submittedName>
</protein>
<evidence type="ECO:0000259" key="2">
    <source>
        <dbReference type="Pfam" id="PF00675"/>
    </source>
</evidence>
<comment type="similarity">
    <text evidence="1">Belongs to the peptidase M16 family.</text>
</comment>
<evidence type="ECO:0000259" key="3">
    <source>
        <dbReference type="Pfam" id="PF05193"/>
    </source>
</evidence>
<feature type="domain" description="Peptidase M16 C-terminal" evidence="3">
    <location>
        <begin position="167"/>
        <end position="339"/>
    </location>
</feature>
<dbReference type="InterPro" id="IPR007863">
    <property type="entry name" value="Peptidase_M16_C"/>
</dbReference>
<feature type="domain" description="Peptidase M16 N-terminal" evidence="2">
    <location>
        <begin position="12"/>
        <end position="159"/>
    </location>
</feature>
<name>A0A160VBS9_9ZZZZ</name>
<dbReference type="PANTHER" id="PTHR11851">
    <property type="entry name" value="METALLOPROTEASE"/>
    <property type="match status" value="1"/>
</dbReference>
<dbReference type="PANTHER" id="PTHR11851:SF49">
    <property type="entry name" value="MITOCHONDRIAL-PROCESSING PEPTIDASE SUBUNIT ALPHA"/>
    <property type="match status" value="1"/>
</dbReference>
<proteinExistence type="inferred from homology"/>